<keyword evidence="6" id="KW-0238">DNA-binding</keyword>
<evidence type="ECO:0000256" key="7">
    <source>
        <dbReference type="ARBA" id="ARBA00023204"/>
    </source>
</evidence>
<dbReference type="Pfam" id="PF21530">
    <property type="entry name" value="Pif1_2B_dom"/>
    <property type="match status" value="1"/>
</dbReference>
<dbReference type="InterPro" id="IPR010285">
    <property type="entry name" value="DNA_helicase_pif1-like_DEAD"/>
</dbReference>
<reference evidence="10 11" key="1">
    <citation type="journal article" date="2016" name="Nat. Commun.">
        <title>Thousands of microbial genomes shed light on interconnected biogeochemical processes in an aquifer system.</title>
        <authorList>
            <person name="Anantharaman K."/>
            <person name="Brown C.T."/>
            <person name="Hug L.A."/>
            <person name="Sharon I."/>
            <person name="Castelle C.J."/>
            <person name="Probst A.J."/>
            <person name="Thomas B.C."/>
            <person name="Singh A."/>
            <person name="Wilkins M.J."/>
            <person name="Karaoz U."/>
            <person name="Brodie E.L."/>
            <person name="Williams K.H."/>
            <person name="Hubbard S.S."/>
            <person name="Banfield J.F."/>
        </authorList>
    </citation>
    <scope>NUCLEOTIDE SEQUENCE [LARGE SCALE GENOMIC DNA]</scope>
</reference>
<dbReference type="PANTHER" id="PTHR47642:SF5">
    <property type="entry name" value="ATP-DEPENDENT DNA HELICASE"/>
    <property type="match status" value="1"/>
</dbReference>
<keyword evidence="3" id="KW-0378">Hydrolase</keyword>
<evidence type="ECO:0000256" key="6">
    <source>
        <dbReference type="ARBA" id="ARBA00023125"/>
    </source>
</evidence>
<sequence length="537" mass="59540">MTQEEALSILKLGVNVFLTGEPGSGKTHTINRYIQWLRERGVEPSVTASTGIAATHVGGMTIHSWSGIGIKKSLNDWDVEQISAREKTARRIIEAKVLIVDEISMLDAKTLASVDKVLRTLRRRTLMPEEPFGGLQVIFVGDFFQLPPVSRGEDVQFAFDSDAWREANPVICYLSEQHRQEDGKFLELLGAVRRGTVDSTHHEMLRSRMKKERKVGATRLHTHNAEADEINDESLAKVEGKTHVFHMTSHGARALVETLKQNCLSPETLTLKEGARVMFTRNNFDEGYVNGTLGEVVAFATNGNPIVKTKAGQRIEAVQGEWSITDGPKILAQVKQIPLRLAWAITVHKSQGMSLDAAVIDLSRAFEFGQGYVALSRVRTLEGLFLEGFNDRALMLHPTITRQDAIFHAKSDAAQKRISTIPDDEKEVLEKNFLRAIGAREPAPIVKAEIEMTAKSVGGTGKLAAIREKFPNAGRAWSKEDDEKLTEMFGAETPMKTITKEFGRKSGAITARLAKLGLIEDDYWAKKSQKSRGDSNV</sequence>
<dbReference type="SMART" id="SM00382">
    <property type="entry name" value="AAA"/>
    <property type="match status" value="1"/>
</dbReference>
<organism evidence="10 11">
    <name type="scientific">Candidatus Kaiserbacteria bacterium RIFCSPHIGHO2_01_FULL_56_24</name>
    <dbReference type="NCBI Taxonomy" id="1798487"/>
    <lineage>
        <taxon>Bacteria</taxon>
        <taxon>Candidatus Kaiseribacteriota</taxon>
    </lineage>
</organism>
<keyword evidence="5" id="KW-0067">ATP-binding</keyword>
<keyword evidence="2" id="KW-0227">DNA damage</keyword>
<dbReference type="EMBL" id="MFLA01000032">
    <property type="protein sequence ID" value="OGG58594.1"/>
    <property type="molecule type" value="Genomic_DNA"/>
</dbReference>
<name>A0A1F6DB03_9BACT</name>
<evidence type="ECO:0000259" key="9">
    <source>
        <dbReference type="SMART" id="SM00382"/>
    </source>
</evidence>
<dbReference type="CDD" id="cd18809">
    <property type="entry name" value="SF1_C_RecD"/>
    <property type="match status" value="1"/>
</dbReference>
<evidence type="ECO:0000313" key="11">
    <source>
        <dbReference type="Proteomes" id="UP000176377"/>
    </source>
</evidence>
<dbReference type="Proteomes" id="UP000176377">
    <property type="component" value="Unassembled WGS sequence"/>
</dbReference>
<feature type="domain" description="AAA+ ATPase" evidence="9">
    <location>
        <begin position="12"/>
        <end position="162"/>
    </location>
</feature>
<evidence type="ECO:0000256" key="5">
    <source>
        <dbReference type="ARBA" id="ARBA00022840"/>
    </source>
</evidence>
<dbReference type="CDD" id="cd18037">
    <property type="entry name" value="DEXSc_Pif1_like"/>
    <property type="match status" value="1"/>
</dbReference>
<dbReference type="GO" id="GO:0006281">
    <property type="term" value="P:DNA repair"/>
    <property type="evidence" value="ECO:0007669"/>
    <property type="project" value="InterPro"/>
</dbReference>
<dbReference type="SUPFAM" id="SSF52540">
    <property type="entry name" value="P-loop containing nucleoside triphosphate hydrolases"/>
    <property type="match status" value="2"/>
</dbReference>
<evidence type="ECO:0000256" key="1">
    <source>
        <dbReference type="ARBA" id="ARBA00022741"/>
    </source>
</evidence>
<accession>A0A1F6DB03</accession>
<comment type="caution">
    <text evidence="10">The sequence shown here is derived from an EMBL/GenBank/DDBJ whole genome shotgun (WGS) entry which is preliminary data.</text>
</comment>
<evidence type="ECO:0000256" key="8">
    <source>
        <dbReference type="ARBA" id="ARBA00023235"/>
    </source>
</evidence>
<gene>
    <name evidence="10" type="ORF">A2765_02635</name>
</gene>
<dbReference type="Gene3D" id="3.40.50.300">
    <property type="entry name" value="P-loop containing nucleotide triphosphate hydrolases"/>
    <property type="match status" value="2"/>
</dbReference>
<dbReference type="Pfam" id="PF05970">
    <property type="entry name" value="PIF1"/>
    <property type="match status" value="1"/>
</dbReference>
<dbReference type="InterPro" id="IPR027417">
    <property type="entry name" value="P-loop_NTPase"/>
</dbReference>
<dbReference type="GO" id="GO:0003678">
    <property type="term" value="F:DNA helicase activity"/>
    <property type="evidence" value="ECO:0007669"/>
    <property type="project" value="InterPro"/>
</dbReference>
<protein>
    <recommendedName>
        <fullName evidence="9">AAA+ ATPase domain-containing protein</fullName>
    </recommendedName>
</protein>
<dbReference type="GO" id="GO:0000723">
    <property type="term" value="P:telomere maintenance"/>
    <property type="evidence" value="ECO:0007669"/>
    <property type="project" value="InterPro"/>
</dbReference>
<dbReference type="InterPro" id="IPR051055">
    <property type="entry name" value="PIF1_helicase"/>
</dbReference>
<evidence type="ECO:0000256" key="2">
    <source>
        <dbReference type="ARBA" id="ARBA00022763"/>
    </source>
</evidence>
<proteinExistence type="predicted"/>
<evidence type="ECO:0000256" key="3">
    <source>
        <dbReference type="ARBA" id="ARBA00022801"/>
    </source>
</evidence>
<dbReference type="InterPro" id="IPR049163">
    <property type="entry name" value="Pif1-like_2B_dom"/>
</dbReference>
<keyword evidence="1" id="KW-0547">Nucleotide-binding</keyword>
<keyword evidence="7" id="KW-0234">DNA repair</keyword>
<evidence type="ECO:0000256" key="4">
    <source>
        <dbReference type="ARBA" id="ARBA00022806"/>
    </source>
</evidence>
<keyword evidence="8" id="KW-0413">Isomerase</keyword>
<dbReference type="PANTHER" id="PTHR47642">
    <property type="entry name" value="ATP-DEPENDENT DNA HELICASE"/>
    <property type="match status" value="1"/>
</dbReference>
<evidence type="ECO:0000313" key="10">
    <source>
        <dbReference type="EMBL" id="OGG58594.1"/>
    </source>
</evidence>
<dbReference type="InterPro" id="IPR003593">
    <property type="entry name" value="AAA+_ATPase"/>
</dbReference>
<keyword evidence="4" id="KW-0347">Helicase</keyword>
<dbReference type="AlphaFoldDB" id="A0A1F6DB03"/>